<dbReference type="RefSeq" id="WP_147033517.1">
    <property type="nucleotide sequence ID" value="NZ_CP042436.1"/>
</dbReference>
<organism evidence="1 2">
    <name type="scientific">Mucilaginibacter ginsenosidivorans</name>
    <dbReference type="NCBI Taxonomy" id="398053"/>
    <lineage>
        <taxon>Bacteria</taxon>
        <taxon>Pseudomonadati</taxon>
        <taxon>Bacteroidota</taxon>
        <taxon>Sphingobacteriia</taxon>
        <taxon>Sphingobacteriales</taxon>
        <taxon>Sphingobacteriaceae</taxon>
        <taxon>Mucilaginibacter</taxon>
    </lineage>
</organism>
<keyword evidence="2" id="KW-1185">Reference proteome</keyword>
<dbReference type="Proteomes" id="UP000321479">
    <property type="component" value="Chromosome"/>
</dbReference>
<evidence type="ECO:0000313" key="1">
    <source>
        <dbReference type="EMBL" id="QEC64683.1"/>
    </source>
</evidence>
<dbReference type="OrthoDB" id="1121167at2"/>
<reference evidence="1 2" key="1">
    <citation type="journal article" date="2017" name="Curr. Microbiol.">
        <title>Mucilaginibacter ginsenosidivorans sp. nov., Isolated from Soil of Ginseng Field.</title>
        <authorList>
            <person name="Kim M.M."/>
            <person name="Siddiqi M.Z."/>
            <person name="Im W.T."/>
        </authorList>
    </citation>
    <scope>NUCLEOTIDE SEQUENCE [LARGE SCALE GENOMIC DNA]</scope>
    <source>
        <strain evidence="1 2">Gsoil 3017</strain>
    </source>
</reference>
<evidence type="ECO:0000313" key="2">
    <source>
        <dbReference type="Proteomes" id="UP000321479"/>
    </source>
</evidence>
<dbReference type="EMBL" id="CP042436">
    <property type="protein sequence ID" value="QEC64683.1"/>
    <property type="molecule type" value="Genomic_DNA"/>
</dbReference>
<name>A0A5B8V1K4_9SPHI</name>
<gene>
    <name evidence="1" type="ORF">FRZ54_19640</name>
</gene>
<accession>A0A5B8V1K4</accession>
<proteinExistence type="predicted"/>
<dbReference type="KEGG" id="mgin:FRZ54_19640"/>
<dbReference type="SUPFAM" id="SSF159888">
    <property type="entry name" value="YdhG-like"/>
    <property type="match status" value="1"/>
</dbReference>
<sequence>MPKEEVNDLVKFLLPYPDKVKAAALWLREFVWDLYPQTNELIYDNYNAVAFGWSPTDKAGDVFCSIAVASDHVNFGFNRGVDFPDPQKVLIGNGNQYRYLQVREKDGFPAEYMIQLLDAAYRNSIARMKPQKNPISGQTIVKSISPVKRRPGFK</sequence>
<protein>
    <submittedName>
        <fullName evidence="1">DUF1801 domain-containing protein</fullName>
    </submittedName>
</protein>
<dbReference type="AlphaFoldDB" id="A0A5B8V1K4"/>